<evidence type="ECO:0000256" key="1">
    <source>
        <dbReference type="ARBA" id="ARBA00004370"/>
    </source>
</evidence>
<feature type="transmembrane region" description="Helical" evidence="9">
    <location>
        <begin position="670"/>
        <end position="693"/>
    </location>
</feature>
<evidence type="ECO:0000256" key="4">
    <source>
        <dbReference type="ARBA" id="ARBA00022692"/>
    </source>
</evidence>
<dbReference type="GO" id="GO:0022857">
    <property type="term" value="F:transmembrane transporter activity"/>
    <property type="evidence" value="ECO:0007669"/>
    <property type="project" value="InterPro"/>
</dbReference>
<dbReference type="PANTHER" id="PTHR48021:SF1">
    <property type="entry name" value="GH07001P-RELATED"/>
    <property type="match status" value="1"/>
</dbReference>
<comment type="similarity">
    <text evidence="2">Belongs to the major facilitator superfamily. Sugar transporter (TC 2.A.1.1) family.</text>
</comment>
<evidence type="ECO:0000256" key="5">
    <source>
        <dbReference type="ARBA" id="ARBA00022989"/>
    </source>
</evidence>
<evidence type="ECO:0000256" key="2">
    <source>
        <dbReference type="ARBA" id="ARBA00010992"/>
    </source>
</evidence>
<evidence type="ECO:0000256" key="8">
    <source>
        <dbReference type="SAM" id="MobiDB-lite"/>
    </source>
</evidence>
<dbReference type="InterPro" id="IPR036259">
    <property type="entry name" value="MFS_trans_sf"/>
</dbReference>
<dbReference type="GO" id="GO:0008270">
    <property type="term" value="F:zinc ion binding"/>
    <property type="evidence" value="ECO:0007669"/>
    <property type="project" value="UniProtKB-KW"/>
</dbReference>
<dbReference type="Gene3D" id="1.20.1250.20">
    <property type="entry name" value="MFS general substrate transporter like domains"/>
    <property type="match status" value="1"/>
</dbReference>
<organism evidence="11 12">
    <name type="scientific">Dendrobium nobile</name>
    <name type="common">Orchid</name>
    <dbReference type="NCBI Taxonomy" id="94219"/>
    <lineage>
        <taxon>Eukaryota</taxon>
        <taxon>Viridiplantae</taxon>
        <taxon>Streptophyta</taxon>
        <taxon>Embryophyta</taxon>
        <taxon>Tracheophyta</taxon>
        <taxon>Spermatophyta</taxon>
        <taxon>Magnoliopsida</taxon>
        <taxon>Liliopsida</taxon>
        <taxon>Asparagales</taxon>
        <taxon>Orchidaceae</taxon>
        <taxon>Epidendroideae</taxon>
        <taxon>Malaxideae</taxon>
        <taxon>Dendrobiinae</taxon>
        <taxon>Dendrobium</taxon>
    </lineage>
</organism>
<gene>
    <name evidence="11" type="ORF">KFK09_004073</name>
</gene>
<keyword evidence="3" id="KW-0762">Sugar transport</keyword>
<dbReference type="AlphaFoldDB" id="A0A8T3C4Y2"/>
<dbReference type="GO" id="GO:0003676">
    <property type="term" value="F:nucleic acid binding"/>
    <property type="evidence" value="ECO:0007669"/>
    <property type="project" value="InterPro"/>
</dbReference>
<comment type="caution">
    <text evidence="11">The sequence shown here is derived from an EMBL/GenBank/DDBJ whole genome shotgun (WGS) entry which is preliminary data.</text>
</comment>
<keyword evidence="7" id="KW-0479">Metal-binding</keyword>
<proteinExistence type="inferred from homology"/>
<keyword evidence="3" id="KW-0813">Transport</keyword>
<dbReference type="Pfam" id="PF00083">
    <property type="entry name" value="Sugar_tr"/>
    <property type="match status" value="1"/>
</dbReference>
<dbReference type="PANTHER" id="PTHR48021">
    <property type="match status" value="1"/>
</dbReference>
<evidence type="ECO:0000256" key="6">
    <source>
        <dbReference type="ARBA" id="ARBA00023136"/>
    </source>
</evidence>
<name>A0A8T3C4Y2_DENNO</name>
<dbReference type="SMART" id="SM00343">
    <property type="entry name" value="ZnF_C2HC"/>
    <property type="match status" value="1"/>
</dbReference>
<feature type="transmembrane region" description="Helical" evidence="9">
    <location>
        <begin position="61"/>
        <end position="79"/>
    </location>
</feature>
<evidence type="ECO:0000313" key="11">
    <source>
        <dbReference type="EMBL" id="KAI0524691.1"/>
    </source>
</evidence>
<evidence type="ECO:0000256" key="3">
    <source>
        <dbReference type="ARBA" id="ARBA00022597"/>
    </source>
</evidence>
<evidence type="ECO:0000256" key="9">
    <source>
        <dbReference type="SAM" id="Phobius"/>
    </source>
</evidence>
<dbReference type="GO" id="GO:0016020">
    <property type="term" value="C:membrane"/>
    <property type="evidence" value="ECO:0007669"/>
    <property type="project" value="UniProtKB-SubCell"/>
</dbReference>
<dbReference type="OrthoDB" id="97058at2759"/>
<sequence length="805" mass="90187">MLMLLVPLYIAEISPQNMRGGLGAVNQLSVTIGILLAYILGMFVNWRALANVKTMYKHKYFTNRILPCTILIPGLFFIPESPRWLAKMGMMDDFESSLQVLRGFMLILLSVTTSSSRTAIRFRDLRPRRYKVPLMIGTGLLVLQQASGINGILFYASSIFNAAVSIVEEVEDWDLQLGCASTSLIAYEKEVSQRKIDAGKPQREKNISLNMEEPESEHSQPEDEDDIALMTKQFRNFLNRKQKRRQYWNRGKFNKNAKVSNEVICYECRELGHIKTDCPKLKSTLSKEKVKVKPIVKKGKKKFQRAFWADSVSVSLETEKEEEVTNLCLMADNLGQSDQEEGRSHTRPRESIWYLDSRYSKHMTRDTTQFILLEARSGDKVTLGENTIRKVIGSGKQVKSSFQSNKDLRTSKPLEILHMDLFGPVGTASIGGKFWQEEDLFGVKEPGYSAAPGKVKVILYRLLRLAVGAKGESLCGISAILRGCLWGVDVGQGKEIWDSLCITYEGKEFSNFEIVNKILRCLLDKFDAKVVAICESKNLNEYSIDNLIGSLIAYEECLGQRLLDAGETIMLKAEDMEKSGLVGEKSDDLTSKLKSPLKYKNKHQQKWNKEDLFGVKEPGYSAAPGKVKVILYRLLRLAVGAKGESLCGISAILRGCLWGVDGSTTESSHLYSVLSVLSLLGLVAFIISFSVGLGAIPWEIMLEHAQEAKKFRLYYIGLVPCGLVGLVQWTGLTILPSQKSTLSTRWKDDTLLYSFFNTNGLTPTVFSFKVSLRVPSVGFLGAKKVVVILYEPPELLPPAPFLKCL</sequence>
<evidence type="ECO:0000256" key="7">
    <source>
        <dbReference type="PROSITE-ProRule" id="PRU00047"/>
    </source>
</evidence>
<dbReference type="InterPro" id="IPR050549">
    <property type="entry name" value="MFS_Trehalose_Transporter"/>
</dbReference>
<keyword evidence="6 9" id="KW-0472">Membrane</keyword>
<feature type="region of interest" description="Disordered" evidence="8">
    <location>
        <begin position="196"/>
        <end position="225"/>
    </location>
</feature>
<dbReference type="PROSITE" id="PS50158">
    <property type="entry name" value="ZF_CCHC"/>
    <property type="match status" value="1"/>
</dbReference>
<evidence type="ECO:0000313" key="12">
    <source>
        <dbReference type="Proteomes" id="UP000829196"/>
    </source>
</evidence>
<feature type="transmembrane region" description="Helical" evidence="9">
    <location>
        <begin position="28"/>
        <end position="49"/>
    </location>
</feature>
<keyword evidence="4 9" id="KW-0812">Transmembrane</keyword>
<comment type="subcellular location">
    <subcellularLocation>
        <location evidence="1">Membrane</location>
    </subcellularLocation>
</comment>
<reference evidence="11" key="1">
    <citation type="journal article" date="2022" name="Front. Genet.">
        <title>Chromosome-Scale Assembly of the Dendrobium nobile Genome Provides Insights Into the Molecular Mechanism of the Biosynthesis of the Medicinal Active Ingredient of Dendrobium.</title>
        <authorList>
            <person name="Xu Q."/>
            <person name="Niu S.-C."/>
            <person name="Li K.-L."/>
            <person name="Zheng P.-J."/>
            <person name="Zhang X.-J."/>
            <person name="Jia Y."/>
            <person name="Liu Y."/>
            <person name="Niu Y.-X."/>
            <person name="Yu L.-H."/>
            <person name="Chen D.-F."/>
            <person name="Zhang G.-Q."/>
        </authorList>
    </citation>
    <scope>NUCLEOTIDE SEQUENCE</scope>
    <source>
        <tissue evidence="11">Leaf</tissue>
    </source>
</reference>
<dbReference type="InterPro" id="IPR001878">
    <property type="entry name" value="Znf_CCHC"/>
</dbReference>
<dbReference type="InterPro" id="IPR036875">
    <property type="entry name" value="Znf_CCHC_sf"/>
</dbReference>
<feature type="transmembrane region" description="Helical" evidence="9">
    <location>
        <begin position="713"/>
        <end position="735"/>
    </location>
</feature>
<keyword evidence="7" id="KW-0862">Zinc</keyword>
<feature type="domain" description="CCHC-type" evidence="10">
    <location>
        <begin position="265"/>
        <end position="280"/>
    </location>
</feature>
<feature type="compositionally biased region" description="Basic and acidic residues" evidence="8">
    <location>
        <begin position="196"/>
        <end position="206"/>
    </location>
</feature>
<dbReference type="EMBL" id="JAGYWB010000004">
    <property type="protein sequence ID" value="KAI0524691.1"/>
    <property type="molecule type" value="Genomic_DNA"/>
</dbReference>
<keyword evidence="7" id="KW-0863">Zinc-finger</keyword>
<dbReference type="InterPro" id="IPR005828">
    <property type="entry name" value="MFS_sugar_transport-like"/>
</dbReference>
<dbReference type="Gene3D" id="4.10.60.10">
    <property type="entry name" value="Zinc finger, CCHC-type"/>
    <property type="match status" value="1"/>
</dbReference>
<keyword evidence="5 9" id="KW-1133">Transmembrane helix</keyword>
<keyword evidence="12" id="KW-1185">Reference proteome</keyword>
<dbReference type="SUPFAM" id="SSF57756">
    <property type="entry name" value="Retrovirus zinc finger-like domains"/>
    <property type="match status" value="1"/>
</dbReference>
<feature type="transmembrane region" description="Helical" evidence="9">
    <location>
        <begin position="99"/>
        <end position="120"/>
    </location>
</feature>
<dbReference type="SUPFAM" id="SSF103473">
    <property type="entry name" value="MFS general substrate transporter"/>
    <property type="match status" value="1"/>
</dbReference>
<dbReference type="Pfam" id="PF00098">
    <property type="entry name" value="zf-CCHC"/>
    <property type="match status" value="1"/>
</dbReference>
<protein>
    <recommendedName>
        <fullName evidence="10">CCHC-type domain-containing protein</fullName>
    </recommendedName>
</protein>
<feature type="transmembrane region" description="Helical" evidence="9">
    <location>
        <begin position="132"/>
        <end position="156"/>
    </location>
</feature>
<dbReference type="Proteomes" id="UP000829196">
    <property type="component" value="Unassembled WGS sequence"/>
</dbReference>
<accession>A0A8T3C4Y2</accession>
<evidence type="ECO:0000259" key="10">
    <source>
        <dbReference type="PROSITE" id="PS50158"/>
    </source>
</evidence>